<dbReference type="Pfam" id="PF14237">
    <property type="entry name" value="GYF_2"/>
    <property type="match status" value="1"/>
</dbReference>
<dbReference type="Gene3D" id="3.30.479.30">
    <property type="entry name" value="Band 7 domain"/>
    <property type="match status" value="1"/>
</dbReference>
<dbReference type="PANTHER" id="PTHR37826:SF2">
    <property type="entry name" value="ZINC-RIBBON DOMAIN-CONTAINING PROTEIN"/>
    <property type="match status" value="1"/>
</dbReference>
<evidence type="ECO:0000256" key="1">
    <source>
        <dbReference type="SAM" id="MobiDB-lite"/>
    </source>
</evidence>
<organism evidence="4 5">
    <name type="scientific">Rubrivirga marina</name>
    <dbReference type="NCBI Taxonomy" id="1196024"/>
    <lineage>
        <taxon>Bacteria</taxon>
        <taxon>Pseudomonadati</taxon>
        <taxon>Rhodothermota</taxon>
        <taxon>Rhodothermia</taxon>
        <taxon>Rhodothermales</taxon>
        <taxon>Rubricoccaceae</taxon>
        <taxon>Rubrivirga</taxon>
    </lineage>
</organism>
<feature type="region of interest" description="Disordered" evidence="1">
    <location>
        <begin position="283"/>
        <end position="339"/>
    </location>
</feature>
<keyword evidence="5" id="KW-1185">Reference proteome</keyword>
<evidence type="ECO:0000259" key="3">
    <source>
        <dbReference type="Pfam" id="PF14237"/>
    </source>
</evidence>
<feature type="domain" description="SPFH" evidence="2">
    <location>
        <begin position="27"/>
        <end position="236"/>
    </location>
</feature>
<dbReference type="Pfam" id="PF13421">
    <property type="entry name" value="Band_7_1"/>
    <property type="match status" value="1"/>
</dbReference>
<dbReference type="SUPFAM" id="SSF117892">
    <property type="entry name" value="Band 7/SPFH domain"/>
    <property type="match status" value="1"/>
</dbReference>
<dbReference type="AlphaFoldDB" id="A0A271IY20"/>
<feature type="domain" description="GYF" evidence="3">
    <location>
        <begin position="312"/>
        <end position="360"/>
    </location>
</feature>
<dbReference type="InterPro" id="IPR036013">
    <property type="entry name" value="Band_7/SPFH_dom_sf"/>
</dbReference>
<dbReference type="EMBL" id="MQWD01000001">
    <property type="protein sequence ID" value="PAP76151.1"/>
    <property type="molecule type" value="Genomic_DNA"/>
</dbReference>
<evidence type="ECO:0000313" key="5">
    <source>
        <dbReference type="Proteomes" id="UP000216339"/>
    </source>
</evidence>
<dbReference type="InterPro" id="IPR033880">
    <property type="entry name" value="SPFH_YdjI"/>
</dbReference>
<protein>
    <submittedName>
        <fullName evidence="4">Antifreeze protein</fullName>
    </submittedName>
</protein>
<reference evidence="4 5" key="1">
    <citation type="submission" date="2016-11" db="EMBL/GenBank/DDBJ databases">
        <title>Study of marine rhodopsin-containing bacteria.</title>
        <authorList>
            <person name="Yoshizawa S."/>
            <person name="Kumagai Y."/>
            <person name="Kogure K."/>
        </authorList>
    </citation>
    <scope>NUCLEOTIDE SEQUENCE [LARGE SCALE GENOMIC DNA]</scope>
    <source>
        <strain evidence="4 5">SAORIC-28</strain>
    </source>
</reference>
<name>A0A271IY20_9BACT</name>
<dbReference type="OrthoDB" id="9764015at2"/>
<dbReference type="PANTHER" id="PTHR37826">
    <property type="entry name" value="FLOTILLIN BAND_7_5 DOMAIN PROTEIN"/>
    <property type="match status" value="1"/>
</dbReference>
<feature type="region of interest" description="Disordered" evidence="1">
    <location>
        <begin position="354"/>
        <end position="375"/>
    </location>
</feature>
<dbReference type="Proteomes" id="UP000216339">
    <property type="component" value="Unassembled WGS sequence"/>
</dbReference>
<dbReference type="InterPro" id="IPR025640">
    <property type="entry name" value="GYF_2"/>
</dbReference>
<dbReference type="CDD" id="cd03408">
    <property type="entry name" value="SPFH_like_u1"/>
    <property type="match status" value="1"/>
</dbReference>
<evidence type="ECO:0000313" key="4">
    <source>
        <dbReference type="EMBL" id="PAP76151.1"/>
    </source>
</evidence>
<evidence type="ECO:0000259" key="2">
    <source>
        <dbReference type="Pfam" id="PF13421"/>
    </source>
</evidence>
<comment type="caution">
    <text evidence="4">The sequence shown here is derived from an EMBL/GenBank/DDBJ whole genome shotgun (WGS) entry which is preliminary data.</text>
</comment>
<proteinExistence type="predicted"/>
<feature type="compositionally biased region" description="Low complexity" evidence="1">
    <location>
        <begin position="286"/>
        <end position="299"/>
    </location>
</feature>
<gene>
    <name evidence="4" type="ORF">BSZ37_06675</name>
</gene>
<sequence length="375" mass="39967">MGLMDRLRGELIDIVEWTDTSRDTLAWKFPRHQNEIKSGAKLVVREGQAAVFVDQGQLADVFDPGTYTLDTANLPILSTIEGWKYGFESPFKAEVFFVNTRRFPDQKWGTKNPIMLRDPEFGPTRLRAFGTYAFRVSDPATFLETIVGTSGDVDTGAITDQIRNILVARFTDVLGESKLAALDMAANVDELGGFVAEKMADDMDEYGIEVLNLLVENVSLPPAVEQALDQRTSMGVIGDLGAYTQYQTAQAIGKAAENPGGAAAAAGVGLGAGLAMANQMGAAMTGGQAQPQQASAPSSGAPPPPPDAASFHVSKDGQSTGPFGLDALRQQARSGDLTRESFVWSQSLGEWKKAGDVDALRPVFDATPPPPPDAA</sequence>
<accession>A0A271IY20</accession>